<accession>K9DUZ0</accession>
<keyword evidence="2" id="KW-1185">Reference proteome</keyword>
<dbReference type="EMBL" id="ADLF01000018">
    <property type="protein sequence ID" value="EKU88739.1"/>
    <property type="molecule type" value="Genomic_DNA"/>
</dbReference>
<organism evidence="1 2">
    <name type="scientific">Bacteroides oleiciplenus YIT 12058</name>
    <dbReference type="NCBI Taxonomy" id="742727"/>
    <lineage>
        <taxon>Bacteria</taxon>
        <taxon>Pseudomonadati</taxon>
        <taxon>Bacteroidota</taxon>
        <taxon>Bacteroidia</taxon>
        <taxon>Bacteroidales</taxon>
        <taxon>Bacteroidaceae</taxon>
        <taxon>Bacteroides</taxon>
    </lineage>
</organism>
<gene>
    <name evidence="1" type="ORF">HMPREF9447_04057</name>
</gene>
<sequence>MKIQIAAILSADGYLWEKAGGAPSAFHSGKYGTERLEEYTLPLSPYSSLIELLDERRQGRDVSYLAEATPETMELIRGLLLYRLADEIILYVLPHKQEKGICFAEPTALFGWELAEERPLKDGIRRKTYRRKG</sequence>
<evidence type="ECO:0000313" key="2">
    <source>
        <dbReference type="Proteomes" id="UP000009872"/>
    </source>
</evidence>
<dbReference type="HOGENOM" id="CLU_1881553_0_0_10"/>
<dbReference type="OrthoDB" id="1036762at2"/>
<dbReference type="Proteomes" id="UP000009872">
    <property type="component" value="Unassembled WGS sequence"/>
</dbReference>
<protein>
    <recommendedName>
        <fullName evidence="3">Bacterial bifunctional deaminase-reductase C-terminal domain-containing protein</fullName>
    </recommendedName>
</protein>
<dbReference type="RefSeq" id="WP_009131577.1">
    <property type="nucleotide sequence ID" value="NZ_JH992944.1"/>
</dbReference>
<dbReference type="AlphaFoldDB" id="K9DUZ0"/>
<dbReference type="PATRIC" id="fig|742727.4.peg.4142"/>
<evidence type="ECO:0008006" key="3">
    <source>
        <dbReference type="Google" id="ProtNLM"/>
    </source>
</evidence>
<dbReference type="SUPFAM" id="SSF53597">
    <property type="entry name" value="Dihydrofolate reductase-like"/>
    <property type="match status" value="1"/>
</dbReference>
<dbReference type="eggNOG" id="COG0262">
    <property type="taxonomic scope" value="Bacteria"/>
</dbReference>
<reference evidence="1 2" key="1">
    <citation type="submission" date="2012-09" db="EMBL/GenBank/DDBJ databases">
        <title>The Genome Sequence of Bacteroides oleiciplenus YIT 12058.</title>
        <authorList>
            <consortium name="The Broad Institute Genome Sequencing Platform"/>
            <person name="Earl A."/>
            <person name="Ward D."/>
            <person name="Feldgarden M."/>
            <person name="Gevers D."/>
            <person name="Morotomi M."/>
            <person name="Walker B."/>
            <person name="Young S.K."/>
            <person name="Zeng Q."/>
            <person name="Gargeya S."/>
            <person name="Fitzgerald M."/>
            <person name="Haas B."/>
            <person name="Abouelleil A."/>
            <person name="Alvarado L."/>
            <person name="Arachchi H.M."/>
            <person name="Berlin A.M."/>
            <person name="Chapman S.B."/>
            <person name="Goldberg J."/>
            <person name="Griggs A."/>
            <person name="Gujja S."/>
            <person name="Hansen M."/>
            <person name="Howarth C."/>
            <person name="Imamovic A."/>
            <person name="Larimer J."/>
            <person name="McCowen C."/>
            <person name="Montmayeur A."/>
            <person name="Murphy C."/>
            <person name="Neiman D."/>
            <person name="Pearson M."/>
            <person name="Priest M."/>
            <person name="Roberts A."/>
            <person name="Saif S."/>
            <person name="Shea T."/>
            <person name="Sisk P."/>
            <person name="Sykes S."/>
            <person name="Wortman J."/>
            <person name="Nusbaum C."/>
            <person name="Birren B."/>
        </authorList>
    </citation>
    <scope>NUCLEOTIDE SEQUENCE [LARGE SCALE GENOMIC DNA]</scope>
    <source>
        <strain evidence="1 2">YIT 12058</strain>
    </source>
</reference>
<dbReference type="InterPro" id="IPR024072">
    <property type="entry name" value="DHFR-like_dom_sf"/>
</dbReference>
<comment type="caution">
    <text evidence="1">The sequence shown here is derived from an EMBL/GenBank/DDBJ whole genome shotgun (WGS) entry which is preliminary data.</text>
</comment>
<proteinExistence type="predicted"/>
<evidence type="ECO:0000313" key="1">
    <source>
        <dbReference type="EMBL" id="EKU88739.1"/>
    </source>
</evidence>
<name>K9DUZ0_9BACE</name>